<accession>A0A0R2KC71</accession>
<evidence type="ECO:0000256" key="3">
    <source>
        <dbReference type="ARBA" id="ARBA00023136"/>
    </source>
</evidence>
<comment type="subunit">
    <text evidence="4">Forms a heterotetramer with 2 subunits each of GtfA and GtfB. Part of the accessory SecA2/SecY2 protein translocation apparatus.</text>
</comment>
<dbReference type="InterPro" id="IPR014268">
    <property type="entry name" value="GtfB"/>
</dbReference>
<protein>
    <recommendedName>
        <fullName evidence="4">UDP-N-acetylglucosamine--peptide N-acetylglucosaminyltransferase stabilizing protein GtfB</fullName>
    </recommendedName>
    <alternativeName>
        <fullName evidence="4">Glycosyltransferase stabilizing protein GtfB</fullName>
    </alternativeName>
</protein>
<reference evidence="5 6" key="1">
    <citation type="journal article" date="2015" name="Genome Announc.">
        <title>Expanding the biotechnology potential of lactobacilli through comparative genomics of 213 strains and associated genera.</title>
        <authorList>
            <person name="Sun Z."/>
            <person name="Harris H.M."/>
            <person name="McCann A."/>
            <person name="Guo C."/>
            <person name="Argimon S."/>
            <person name="Zhang W."/>
            <person name="Yang X."/>
            <person name="Jeffery I.B."/>
            <person name="Cooney J.C."/>
            <person name="Kagawa T.F."/>
            <person name="Liu W."/>
            <person name="Song Y."/>
            <person name="Salvetti E."/>
            <person name="Wrobel A."/>
            <person name="Rasinkangas P."/>
            <person name="Parkhill J."/>
            <person name="Rea M.C."/>
            <person name="O'Sullivan O."/>
            <person name="Ritari J."/>
            <person name="Douillard F.P."/>
            <person name="Paul Ross R."/>
            <person name="Yang R."/>
            <person name="Briner A.E."/>
            <person name="Felis G.E."/>
            <person name="de Vos W.M."/>
            <person name="Barrangou R."/>
            <person name="Klaenhammer T.R."/>
            <person name="Caufield P.W."/>
            <person name="Cui Y."/>
            <person name="Zhang H."/>
            <person name="O'Toole P.W."/>
        </authorList>
    </citation>
    <scope>NUCLEOTIDE SEQUENCE [LARGE SCALE GENOMIC DNA]</scope>
    <source>
        <strain evidence="5 6">DSM 16698</strain>
    </source>
</reference>
<keyword evidence="5" id="KW-0808">Transferase</keyword>
<keyword evidence="3 4" id="KW-0472">Membrane</keyword>
<evidence type="ECO:0000256" key="4">
    <source>
        <dbReference type="HAMAP-Rule" id="MF_01473"/>
    </source>
</evidence>
<dbReference type="NCBIfam" id="TIGR02919">
    <property type="entry name" value="accessory Sec system glycosylation chaperone GtfB"/>
    <property type="match status" value="1"/>
</dbReference>
<keyword evidence="2 4" id="KW-1003">Cell membrane</keyword>
<dbReference type="GO" id="GO:0031647">
    <property type="term" value="P:regulation of protein stability"/>
    <property type="evidence" value="ECO:0007669"/>
    <property type="project" value="UniProtKB-UniRule"/>
</dbReference>
<evidence type="ECO:0000256" key="2">
    <source>
        <dbReference type="ARBA" id="ARBA00022475"/>
    </source>
</evidence>
<sequence length="422" mass="49466">MKIPTVVIHDDGFLPSELDSPIKYYCGFTKKGQPLYFDKLPLPKFWRLAATGSKAEVFDLDRKRAEIFYKKNDNSRLIKEVHWLNNEGKISWIDHYNSDGLRYAQTFYNKQQPILRKYYDAAGKVVIENNMAVGDFYLKYKGIKRHFKNLIDFIIYYLKDYGYQLDHIFYNTLNESLSVSLNLNEPGIDTLFWHEAGNHELPGNMTYLMNVKTRTKHIVYQRYDEWLKNKKIIPSDTGNIDFQYTGIVYPHPRSNKMRPKALIFTNSDQIEKLKELVTGMPQIHFTIAAITEMSDKLLSFDKYSNVTLYPTVKPKRIKALIKENDFYFDINYGNEILSAVRAAFEQNMLIIGFKDTLHNPQFIAPENVFEADQIEQIKDLVDRALSNVSRMKTYIDRQRKSASDIAVNVFEQRMKELQNESV</sequence>
<dbReference type="EMBL" id="JQBQ01000057">
    <property type="protein sequence ID" value="KRN87058.1"/>
    <property type="molecule type" value="Genomic_DNA"/>
</dbReference>
<comment type="similarity">
    <text evidence="4">Belongs to the GtfB family.</text>
</comment>
<proteinExistence type="inferred from homology"/>
<evidence type="ECO:0000256" key="1">
    <source>
        <dbReference type="ARBA" id="ARBA00004922"/>
    </source>
</evidence>
<evidence type="ECO:0000313" key="6">
    <source>
        <dbReference type="Proteomes" id="UP000051529"/>
    </source>
</evidence>
<dbReference type="Proteomes" id="UP000051529">
    <property type="component" value="Unassembled WGS sequence"/>
</dbReference>
<dbReference type="GO" id="GO:0016740">
    <property type="term" value="F:transferase activity"/>
    <property type="evidence" value="ECO:0007669"/>
    <property type="project" value="UniProtKB-KW"/>
</dbReference>
<name>A0A0R2KC71_LACAM</name>
<dbReference type="PATRIC" id="fig|695563.3.peg.1615"/>
<comment type="caution">
    <text evidence="5">The sequence shown here is derived from an EMBL/GenBank/DDBJ whole genome shotgun (WGS) entry which is preliminary data.</text>
</comment>
<comment type="function">
    <text evidence="4">Required for polymorphic O-glycosylation of the serine-rich repeat protein in this bacteria. A stabilizing protein that is part of the accessory SecA2/SecY2 system specifically required to export serine-rich repeat cell wall proteins usually encoded upstream in the same operon. The GtfA-GtfB complex adds GlcNAc from UDP-GlcNAc to the substrate protein, attaching the first sugar residue. Stabilizes the glycosylation activity of GtfA. Has no N-acetylglucosaminyl transferase activity on its own.</text>
</comment>
<dbReference type="GO" id="GO:0005886">
    <property type="term" value="C:plasma membrane"/>
    <property type="evidence" value="ECO:0007669"/>
    <property type="project" value="UniProtKB-SubCell"/>
</dbReference>
<dbReference type="GO" id="GO:0017122">
    <property type="term" value="C:protein N-acetylglucosaminyltransferase complex"/>
    <property type="evidence" value="ECO:0007669"/>
    <property type="project" value="UniProtKB-UniRule"/>
</dbReference>
<dbReference type="UniPathway" id="UPA00378"/>
<comment type="pathway">
    <text evidence="1 4">Protein modification; protein glycosylation.</text>
</comment>
<gene>
    <name evidence="4" type="primary">gtfB</name>
    <name evidence="5" type="ORF">IV44_GL001545</name>
</gene>
<dbReference type="AlphaFoldDB" id="A0A0R2KC71"/>
<dbReference type="HAMAP" id="MF_01473">
    <property type="entry name" value="GtfB"/>
    <property type="match status" value="1"/>
</dbReference>
<comment type="subcellular location">
    <subcellularLocation>
        <location evidence="4">Cell membrane</location>
        <topology evidence="4">Peripheral membrane protein</topology>
    </subcellularLocation>
</comment>
<evidence type="ECO:0000313" key="5">
    <source>
        <dbReference type="EMBL" id="KRN87058.1"/>
    </source>
</evidence>
<organism evidence="5 6">
    <name type="scientific">Lactobacillus amylovorus subsp. animalium DSM 16698</name>
    <dbReference type="NCBI Taxonomy" id="695563"/>
    <lineage>
        <taxon>Bacteria</taxon>
        <taxon>Bacillati</taxon>
        <taxon>Bacillota</taxon>
        <taxon>Bacilli</taxon>
        <taxon>Lactobacillales</taxon>
        <taxon>Lactobacillaceae</taxon>
        <taxon>Lactobacillus</taxon>
        <taxon>Lactobacillus amylovorus subsp. animalium</taxon>
    </lineage>
</organism>